<dbReference type="InterPro" id="IPR014716">
    <property type="entry name" value="Fibrinogen_a/b/g_C_1"/>
</dbReference>
<dbReference type="AlphaFoldDB" id="A0AAN9G2P9"/>
<dbReference type="SMART" id="SM00186">
    <property type="entry name" value="FBG"/>
    <property type="match status" value="1"/>
</dbReference>
<keyword evidence="3" id="KW-1185">Reference proteome</keyword>
<dbReference type="Pfam" id="PF00147">
    <property type="entry name" value="Fibrinogen_C"/>
    <property type="match status" value="1"/>
</dbReference>
<dbReference type="GO" id="GO:0005615">
    <property type="term" value="C:extracellular space"/>
    <property type="evidence" value="ECO:0007669"/>
    <property type="project" value="TreeGrafter"/>
</dbReference>
<name>A0AAN9G2P9_9CAEN</name>
<dbReference type="InterPro" id="IPR036056">
    <property type="entry name" value="Fibrinogen-like_C"/>
</dbReference>
<dbReference type="PROSITE" id="PS51406">
    <property type="entry name" value="FIBRINOGEN_C_2"/>
    <property type="match status" value="1"/>
</dbReference>
<dbReference type="InterPro" id="IPR050373">
    <property type="entry name" value="Fibrinogen_C-term_domain"/>
</dbReference>
<evidence type="ECO:0000313" key="2">
    <source>
        <dbReference type="EMBL" id="KAK7092567.1"/>
    </source>
</evidence>
<gene>
    <name evidence="2" type="ORF">V1264_008294</name>
</gene>
<dbReference type="Gene3D" id="4.10.530.10">
    <property type="entry name" value="Gamma-fibrinogen Carboxyl Terminal Fragment, domain 2"/>
    <property type="match status" value="1"/>
</dbReference>
<dbReference type="SUPFAM" id="SSF56496">
    <property type="entry name" value="Fibrinogen C-terminal domain-like"/>
    <property type="match status" value="1"/>
</dbReference>
<organism evidence="2 3">
    <name type="scientific">Littorina saxatilis</name>
    <dbReference type="NCBI Taxonomy" id="31220"/>
    <lineage>
        <taxon>Eukaryota</taxon>
        <taxon>Metazoa</taxon>
        <taxon>Spiralia</taxon>
        <taxon>Lophotrochozoa</taxon>
        <taxon>Mollusca</taxon>
        <taxon>Gastropoda</taxon>
        <taxon>Caenogastropoda</taxon>
        <taxon>Littorinimorpha</taxon>
        <taxon>Littorinoidea</taxon>
        <taxon>Littorinidae</taxon>
        <taxon>Littorina</taxon>
    </lineage>
</organism>
<dbReference type="InterPro" id="IPR002181">
    <property type="entry name" value="Fibrinogen_a/b/g_C_dom"/>
</dbReference>
<reference evidence="2 3" key="1">
    <citation type="submission" date="2024-02" db="EMBL/GenBank/DDBJ databases">
        <title>Chromosome-scale genome assembly of the rough periwinkle Littorina saxatilis.</title>
        <authorList>
            <person name="De Jode A."/>
            <person name="Faria R."/>
            <person name="Formenti G."/>
            <person name="Sims Y."/>
            <person name="Smith T.P."/>
            <person name="Tracey A."/>
            <person name="Wood J.M.D."/>
            <person name="Zagrodzka Z.B."/>
            <person name="Johannesson K."/>
            <person name="Butlin R.K."/>
            <person name="Leder E.H."/>
        </authorList>
    </citation>
    <scope>NUCLEOTIDE SEQUENCE [LARGE SCALE GENOMIC DNA]</scope>
    <source>
        <strain evidence="2">Snail1</strain>
        <tissue evidence="2">Muscle</tissue>
    </source>
</reference>
<comment type="caution">
    <text evidence="2">The sequence shown here is derived from an EMBL/GenBank/DDBJ whole genome shotgun (WGS) entry which is preliminary data.</text>
</comment>
<evidence type="ECO:0000313" key="3">
    <source>
        <dbReference type="Proteomes" id="UP001374579"/>
    </source>
</evidence>
<dbReference type="PANTHER" id="PTHR19143:SF327">
    <property type="entry name" value="FI21813P1-RELATED"/>
    <property type="match status" value="1"/>
</dbReference>
<dbReference type="EMBL" id="JBAMIC010000021">
    <property type="protein sequence ID" value="KAK7092567.1"/>
    <property type="molecule type" value="Genomic_DNA"/>
</dbReference>
<dbReference type="PANTHER" id="PTHR19143">
    <property type="entry name" value="FIBRINOGEN/TENASCIN/ANGIOPOEITIN"/>
    <property type="match status" value="1"/>
</dbReference>
<feature type="domain" description="Fibrinogen C-terminal" evidence="1">
    <location>
        <begin position="166"/>
        <end position="397"/>
    </location>
</feature>
<dbReference type="Proteomes" id="UP001374579">
    <property type="component" value="Unassembled WGS sequence"/>
</dbReference>
<accession>A0AAN9G2P9</accession>
<evidence type="ECO:0000259" key="1">
    <source>
        <dbReference type="PROSITE" id="PS51406"/>
    </source>
</evidence>
<protein>
    <recommendedName>
        <fullName evidence="1">Fibrinogen C-terminal domain-containing protein</fullName>
    </recommendedName>
</protein>
<sequence>MQPMASQHNCISLQSAQRRSIGSKAAVSMSFLSKQPSYFSISLTLFLYCLTGAFSDNDTTFGQLFVEQVMCPGKVIRLDRCPVSMESDGKTKCSLTCAKDSQCVGFLRDAGSGVCYLCSELVSDDCLNNTQDRGSLEAFEKQQKCSHNLSLTTSNRCECDEGMRGDSCQTRMRDCTDWNDQGFSTDGLYWIRPSMEHAAFQIFCGMEFKRSYFMIRNSSSFNFYRGWEEYVNGFGDIASRNHWLGLTKMSLVTNSGATDRCLAIEFILKDFSWYQSIYINTTITDASHNFTIHYSNNTYFNVNNYLGDCLAAVKGQPFSTYDADHDGDVTTNCAARHQSGWWMGTATPGECALCNPTGRLLTPTNMKRTNVPEEVFWTPFGDGNVAPRWVSMWFQRY</sequence>
<proteinExistence type="predicted"/>
<dbReference type="Gene3D" id="3.90.215.10">
    <property type="entry name" value="Gamma Fibrinogen, chain A, domain 1"/>
    <property type="match status" value="1"/>
</dbReference>